<dbReference type="InterPro" id="IPR057420">
    <property type="entry name" value="Beta-prop_CGLA"/>
</dbReference>
<protein>
    <submittedName>
        <fullName evidence="4">Lambda-carrageenase</fullName>
    </submittedName>
</protein>
<dbReference type="SUPFAM" id="SSF50998">
    <property type="entry name" value="Quinoprotein alcohol dehydrogenase-like"/>
    <property type="match status" value="1"/>
</dbReference>
<dbReference type="InterPro" id="IPR011047">
    <property type="entry name" value="Quinoprotein_ADH-like_sf"/>
</dbReference>
<feature type="domain" description="Lambda-carrageenase C-terminal" evidence="2">
    <location>
        <begin position="1053"/>
        <end position="1129"/>
    </location>
</feature>
<dbReference type="Pfam" id="PF25292">
    <property type="entry name" value="Beta-prop_CGLA"/>
    <property type="match status" value="1"/>
</dbReference>
<dbReference type="AlphaFoldDB" id="A0A6C2UCY7"/>
<dbReference type="Pfam" id="PF25291">
    <property type="entry name" value="CGLA_C"/>
    <property type="match status" value="1"/>
</dbReference>
<dbReference type="InterPro" id="IPR057421">
    <property type="entry name" value="CGLA_M"/>
</dbReference>
<feature type="domain" description="Lambda-carrageenase middle" evidence="1">
    <location>
        <begin position="655"/>
        <end position="1026"/>
    </location>
</feature>
<dbReference type="Pfam" id="PF25290">
    <property type="entry name" value="CGLA_M"/>
    <property type="match status" value="1"/>
</dbReference>
<name>A0A6C2UCY7_PONDE</name>
<evidence type="ECO:0000313" key="5">
    <source>
        <dbReference type="Proteomes" id="UP000366872"/>
    </source>
</evidence>
<gene>
    <name evidence="4" type="primary">cglA_3</name>
    <name evidence="4" type="ORF">PDESU_06023</name>
</gene>
<accession>A0A6C2UCY7</accession>
<evidence type="ECO:0000259" key="2">
    <source>
        <dbReference type="Pfam" id="PF25291"/>
    </source>
</evidence>
<dbReference type="EMBL" id="CAAHFG010000004">
    <property type="protein sequence ID" value="VGO17427.1"/>
    <property type="molecule type" value="Genomic_DNA"/>
</dbReference>
<feature type="domain" description="Lambda-carrageenase beta-propeller" evidence="3">
    <location>
        <begin position="252"/>
        <end position="568"/>
    </location>
</feature>
<dbReference type="InterPro" id="IPR057422">
    <property type="entry name" value="CGLA_C"/>
</dbReference>
<evidence type="ECO:0000259" key="3">
    <source>
        <dbReference type="Pfam" id="PF25292"/>
    </source>
</evidence>
<dbReference type="RefSeq" id="WP_136082902.1">
    <property type="nucleotide sequence ID" value="NZ_CAAHFG010000004.1"/>
</dbReference>
<sequence>MKCWNLALGIVAGAVGIQAELLNDGSFSTGATGADTGNNATVFSELDAGWDHKGTWDIGGGVASNTATRPQGGLAQVNAVTTQAGDTLRLAFDWTAPAGDTGTDLDLTYQLIGWKNTGTPTNGTFFIGINYESWKISNLDGAAGYADLLDGTYSTGEINTSRATFTGTAGTVRHFSTDLDLSGYAAGLGDVSDYDYIGLRLATDSGSGGVIDNVSLTAPGSPVEPPQPLTSHETGWTIQKVRTAIDGTHTRIIGSTYEGAVLGMEWDGTALWTNHLSGYMNHDLWCSDLTGNGSDEILVANADGTVYCLGIDGTLLWHYAPNAGGHLPPMYTVCSVKSNGTPYVVCGAYDKYIHYLDATGAQVKSIYSQTYSIANTWGDNAPPDRLHNATFLRPLPQSDGSEKLVVHGSMSALQSNGEIYLFEPLADLPYSTNNIGGAKVYGDLKIVDEDGDGNHEILMGSSSLNDDQIMHLDPATGEERRWVLTGSKQDNGYRVTQAVLFPDGGTDNYFIMCGATLLIATPSGDSNLVSSASNLQCSYAFNDLWQDPGSGKILLASAQSGGSCIHIIDPQHPDWQTDYENLEPPGKIAAILANTAKVRTDLESFGKPAWERDPIEVILTGADPTHPEALDIKGYSDTPVFMNYYWDSYAQDPADWNRDTVLADNPTYRDKRDSRRNYVKTESWILGQVAAEDDGGEGIAMWGGHGNDPYYYSLDTLKGIIDLQNGEQTVLIWPEMNGSSEAFELVMEDRFYPLAEYARTNNAHIFIRNKNIFWQGAVYLPAWERMRNGEYAEVFTSGLEETTDKTCELSIVGRQGLWASGALDSWGMRCSRDNPSFDRQRQHSYQRLPNHFLRNMVYNLAGGASVLNVTYVDADYQSLAWKLVATGALYVPKREEIVSFSPVHLGMHEPDEHYLDDGENNKWITFYDQAFEQDNPFVFSRMNGTWPAAPNTEWDFSRYAAGVKDRRQNFIPPYPNGTVLVTPVQEGVFANTNAARGAMRNKLHPMYKNIMQEYISNGRHYISSDGTTTNAADTYYTTVANAIAASASQLPLTVAGEVAWVCAQTSPTNLRLTVVDSGYLNPKARMATVTFNTVDPVLVKDVLDGTTYGTAGGTASIDVPLGLWRFIDIRLSEPFFPENGWGEHASEKGLSGNSGADYDHDGESDLKEYALGGDATNPEVASKVPYMEYGIGNVVSYYNWQVGHTNPGIEYLAEWTDNLVSGTWSSTWDSTSSSATTNPAYTEAERQVHGGTNDHLFFRLNISQP</sequence>
<evidence type="ECO:0000313" key="4">
    <source>
        <dbReference type="EMBL" id="VGO17427.1"/>
    </source>
</evidence>
<keyword evidence="5" id="KW-1185">Reference proteome</keyword>
<organism evidence="4 5">
    <name type="scientific">Pontiella desulfatans</name>
    <dbReference type="NCBI Taxonomy" id="2750659"/>
    <lineage>
        <taxon>Bacteria</taxon>
        <taxon>Pseudomonadati</taxon>
        <taxon>Kiritimatiellota</taxon>
        <taxon>Kiritimatiellia</taxon>
        <taxon>Kiritimatiellales</taxon>
        <taxon>Pontiellaceae</taxon>
        <taxon>Pontiella</taxon>
    </lineage>
</organism>
<dbReference type="Proteomes" id="UP000366872">
    <property type="component" value="Unassembled WGS sequence"/>
</dbReference>
<reference evidence="4 5" key="1">
    <citation type="submission" date="2019-04" db="EMBL/GenBank/DDBJ databases">
        <authorList>
            <person name="Van Vliet M D."/>
        </authorList>
    </citation>
    <scope>NUCLEOTIDE SEQUENCE [LARGE SCALE GENOMIC DNA]</scope>
    <source>
        <strain evidence="4 5">F1</strain>
    </source>
</reference>
<proteinExistence type="predicted"/>
<evidence type="ECO:0000259" key="1">
    <source>
        <dbReference type="Pfam" id="PF25290"/>
    </source>
</evidence>